<reference evidence="1 2" key="1">
    <citation type="submission" date="2015-01" db="EMBL/GenBank/DDBJ databases">
        <title>Evolution of Trichinella species and genotypes.</title>
        <authorList>
            <person name="Korhonen P.K."/>
            <person name="Edoardo P."/>
            <person name="Giuseppe L.R."/>
            <person name="Gasser R.B."/>
        </authorList>
    </citation>
    <scope>NUCLEOTIDE SEQUENCE [LARGE SCALE GENOMIC DNA]</scope>
    <source>
        <strain evidence="1">ISS37</strain>
    </source>
</reference>
<accession>A0A0V0RCV2</accession>
<gene>
    <name evidence="1" type="ORF">T07_9294</name>
</gene>
<dbReference type="AlphaFoldDB" id="A0A0V0RCV2"/>
<evidence type="ECO:0000313" key="1">
    <source>
        <dbReference type="EMBL" id="KRX12056.1"/>
    </source>
</evidence>
<evidence type="ECO:0000313" key="2">
    <source>
        <dbReference type="Proteomes" id="UP000054630"/>
    </source>
</evidence>
<name>A0A0V0RCV2_9BILA</name>
<comment type="caution">
    <text evidence="1">The sequence shown here is derived from an EMBL/GenBank/DDBJ whole genome shotgun (WGS) entry which is preliminary data.</text>
</comment>
<dbReference type="Proteomes" id="UP000054630">
    <property type="component" value="Unassembled WGS sequence"/>
</dbReference>
<sequence length="48" mass="5319">MNLHVLVAFCLCQALNKLYDYSTNLSDLDGLHHDGSRKGDKTALAEAR</sequence>
<organism evidence="1 2">
    <name type="scientific">Trichinella nelsoni</name>
    <dbReference type="NCBI Taxonomy" id="6336"/>
    <lineage>
        <taxon>Eukaryota</taxon>
        <taxon>Metazoa</taxon>
        <taxon>Ecdysozoa</taxon>
        <taxon>Nematoda</taxon>
        <taxon>Enoplea</taxon>
        <taxon>Dorylaimia</taxon>
        <taxon>Trichinellida</taxon>
        <taxon>Trichinellidae</taxon>
        <taxon>Trichinella</taxon>
    </lineage>
</organism>
<dbReference type="EMBL" id="JYDL01000888">
    <property type="protein sequence ID" value="KRX12056.1"/>
    <property type="molecule type" value="Genomic_DNA"/>
</dbReference>
<protein>
    <submittedName>
        <fullName evidence="1">Uncharacterized protein</fullName>
    </submittedName>
</protein>
<keyword evidence="2" id="KW-1185">Reference proteome</keyword>
<proteinExistence type="predicted"/>